<dbReference type="PANTHER" id="PTHR14269">
    <property type="entry name" value="CDP-DIACYLGLYCEROL--GLYCEROL-3-PHOSPHATE 3-PHOSPHATIDYLTRANSFERASE-RELATED"/>
    <property type="match status" value="1"/>
</dbReference>
<keyword evidence="6" id="KW-0812">Transmembrane</keyword>
<dbReference type="PIRSF" id="PIRSF000847">
    <property type="entry name" value="Phos_ph_gly_syn"/>
    <property type="match status" value="1"/>
</dbReference>
<dbReference type="GO" id="GO:0006655">
    <property type="term" value="P:phosphatidylglycerol biosynthetic process"/>
    <property type="evidence" value="ECO:0007669"/>
    <property type="project" value="UniProtKB-UniPathway"/>
</dbReference>
<organism evidence="14 15">
    <name type="scientific">Ruminiclostridium herbifermentans</name>
    <dbReference type="NCBI Taxonomy" id="2488810"/>
    <lineage>
        <taxon>Bacteria</taxon>
        <taxon>Bacillati</taxon>
        <taxon>Bacillota</taxon>
        <taxon>Clostridia</taxon>
        <taxon>Eubacteriales</taxon>
        <taxon>Oscillospiraceae</taxon>
        <taxon>Ruminiclostridium</taxon>
    </lineage>
</organism>
<dbReference type="GO" id="GO:0008444">
    <property type="term" value="F:CDP-diacylglycerol-glycerol-3-phosphate 3-phosphatidyltransferase activity"/>
    <property type="evidence" value="ECO:0007669"/>
    <property type="project" value="UniProtKB-UniRule"/>
</dbReference>
<dbReference type="NCBIfam" id="TIGR00560">
    <property type="entry name" value="pgsA"/>
    <property type="match status" value="1"/>
</dbReference>
<comment type="function">
    <text evidence="1">This protein catalyzes the committed step to the synthesis of the acidic phospholipids.</text>
</comment>
<evidence type="ECO:0000256" key="3">
    <source>
        <dbReference type="ARBA" id="ARBA00010441"/>
    </source>
</evidence>
<dbReference type="InterPro" id="IPR048254">
    <property type="entry name" value="CDP_ALCOHOL_P_TRANSF_CS"/>
</dbReference>
<evidence type="ECO:0000256" key="2">
    <source>
        <dbReference type="ARBA" id="ARBA00004141"/>
    </source>
</evidence>
<dbReference type="AlphaFoldDB" id="A0A4U7JBK4"/>
<accession>A0A4U7JBK4</accession>
<keyword evidence="8" id="KW-0443">Lipid metabolism</keyword>
<dbReference type="Proteomes" id="UP000306409">
    <property type="component" value="Chromosome"/>
</dbReference>
<keyword evidence="5 13" id="KW-0808">Transferase</keyword>
<keyword evidence="4" id="KW-0444">Lipid biosynthesis</keyword>
<dbReference type="InterPro" id="IPR043130">
    <property type="entry name" value="CDP-OH_PTrfase_TM_dom"/>
</dbReference>
<evidence type="ECO:0000256" key="8">
    <source>
        <dbReference type="ARBA" id="ARBA00023098"/>
    </source>
</evidence>
<evidence type="ECO:0000256" key="9">
    <source>
        <dbReference type="ARBA" id="ARBA00023136"/>
    </source>
</evidence>
<evidence type="ECO:0000313" key="15">
    <source>
        <dbReference type="Proteomes" id="UP000306409"/>
    </source>
</evidence>
<dbReference type="InterPro" id="IPR050324">
    <property type="entry name" value="CDP-alcohol_PTase-I"/>
</dbReference>
<keyword evidence="15" id="KW-1185">Reference proteome</keyword>
<evidence type="ECO:0000256" key="13">
    <source>
        <dbReference type="RuleBase" id="RU003750"/>
    </source>
</evidence>
<evidence type="ECO:0000256" key="11">
    <source>
        <dbReference type="ARBA" id="ARBA00023264"/>
    </source>
</evidence>
<dbReference type="InterPro" id="IPR000462">
    <property type="entry name" value="CDP-OH_P_trans"/>
</dbReference>
<dbReference type="InterPro" id="IPR004570">
    <property type="entry name" value="Phosphatidylglycerol_P_synth"/>
</dbReference>
<reference evidence="14 15" key="1">
    <citation type="submission" date="2020-09" db="EMBL/GenBank/DDBJ databases">
        <title>Characterization and genome sequencing of Ruminiclostridium sp. nov. MA18.</title>
        <authorList>
            <person name="Rettenmaier R."/>
            <person name="Kowollik M.-L."/>
            <person name="Liebl W."/>
            <person name="Zverlov V."/>
        </authorList>
    </citation>
    <scope>NUCLEOTIDE SEQUENCE [LARGE SCALE GENOMIC DNA]</scope>
    <source>
        <strain evidence="14 15">MA18</strain>
    </source>
</reference>
<dbReference type="EC" id="2.7.8.5" evidence="12"/>
<protein>
    <recommendedName>
        <fullName evidence="12">CDP-diacylglycerol--glycerol-3-phosphate 3-phosphatidyltransferase</fullName>
        <ecNumber evidence="12">2.7.8.5</ecNumber>
    </recommendedName>
</protein>
<evidence type="ECO:0000256" key="7">
    <source>
        <dbReference type="ARBA" id="ARBA00022989"/>
    </source>
</evidence>
<sequence>MVINIPNILTTLRLIIVPFLGYSMHKERYILAIVLFAFGGITDVVDGYIARKFNMITKWGKFFDPLADKLMQITALTFLVIKDFIPVVVLIIVVLKELLMLIGGILLYTKGKTVIGANWYGKLATVIFYFAIIATIVLRIECLSNSYTTIAINIALSLAVVCTLFALVRYIIIYFKFSKNYEKDVKNN</sequence>
<evidence type="ECO:0000313" key="14">
    <source>
        <dbReference type="EMBL" id="QNU65841.1"/>
    </source>
</evidence>
<evidence type="ECO:0000256" key="5">
    <source>
        <dbReference type="ARBA" id="ARBA00022679"/>
    </source>
</evidence>
<dbReference type="UniPathway" id="UPA00084">
    <property type="reaction ID" value="UER00503"/>
</dbReference>
<gene>
    <name evidence="14" type="primary">pgsA</name>
    <name evidence="14" type="ORF">EHE19_013165</name>
</gene>
<evidence type="ECO:0000256" key="4">
    <source>
        <dbReference type="ARBA" id="ARBA00022516"/>
    </source>
</evidence>
<evidence type="ECO:0000256" key="6">
    <source>
        <dbReference type="ARBA" id="ARBA00022692"/>
    </source>
</evidence>
<dbReference type="OrthoDB" id="9796672at2"/>
<comment type="similarity">
    <text evidence="3 13">Belongs to the CDP-alcohol phosphatidyltransferase class-I family.</text>
</comment>
<keyword evidence="9" id="KW-0472">Membrane</keyword>
<dbReference type="Pfam" id="PF01066">
    <property type="entry name" value="CDP-OH_P_transf"/>
    <property type="match status" value="1"/>
</dbReference>
<keyword evidence="7" id="KW-1133">Transmembrane helix</keyword>
<evidence type="ECO:0000256" key="12">
    <source>
        <dbReference type="NCBIfam" id="TIGR00560"/>
    </source>
</evidence>
<proteinExistence type="inferred from homology"/>
<dbReference type="Gene3D" id="1.20.120.1760">
    <property type="match status" value="1"/>
</dbReference>
<name>A0A4U7JBK4_9FIRM</name>
<evidence type="ECO:0000256" key="1">
    <source>
        <dbReference type="ARBA" id="ARBA00003973"/>
    </source>
</evidence>
<evidence type="ECO:0000256" key="10">
    <source>
        <dbReference type="ARBA" id="ARBA00023209"/>
    </source>
</evidence>
<keyword evidence="10" id="KW-0594">Phospholipid biosynthesis</keyword>
<dbReference type="GO" id="GO:0016020">
    <property type="term" value="C:membrane"/>
    <property type="evidence" value="ECO:0007669"/>
    <property type="project" value="UniProtKB-SubCell"/>
</dbReference>
<dbReference type="KEGG" id="rher:EHE19_013165"/>
<dbReference type="PROSITE" id="PS00379">
    <property type="entry name" value="CDP_ALCOHOL_P_TRANSF"/>
    <property type="match status" value="1"/>
</dbReference>
<comment type="subcellular location">
    <subcellularLocation>
        <location evidence="2">Membrane</location>
        <topology evidence="2">Multi-pass membrane protein</topology>
    </subcellularLocation>
</comment>
<dbReference type="EMBL" id="CP061336">
    <property type="protein sequence ID" value="QNU65841.1"/>
    <property type="molecule type" value="Genomic_DNA"/>
</dbReference>
<dbReference type="PANTHER" id="PTHR14269:SF11">
    <property type="entry name" value="CDP-DIACYLGLYCEROL--GLYCEROL-3-PHOSPHATE 3-PHOSPHATIDYLTRANSFERASE"/>
    <property type="match status" value="1"/>
</dbReference>
<keyword evidence="11" id="KW-1208">Phospholipid metabolism</keyword>